<protein>
    <submittedName>
        <fullName evidence="7">LysR family hca operon transcriptional activator</fullName>
    </submittedName>
</protein>
<feature type="domain" description="HTH lysR-type" evidence="6">
    <location>
        <begin position="121"/>
        <end position="179"/>
    </location>
</feature>
<dbReference type="PANTHER" id="PTHR30346:SF0">
    <property type="entry name" value="HCA OPERON TRANSCRIPTIONAL ACTIVATOR HCAR"/>
    <property type="match status" value="1"/>
</dbReference>
<dbReference type="CDD" id="cd08450">
    <property type="entry name" value="PBP2_HcaR"/>
    <property type="match status" value="1"/>
</dbReference>
<organism evidence="7 8">
    <name type="scientific">Bradyrhizobium japonicum</name>
    <dbReference type="NCBI Taxonomy" id="375"/>
    <lineage>
        <taxon>Bacteria</taxon>
        <taxon>Pseudomonadati</taxon>
        <taxon>Pseudomonadota</taxon>
        <taxon>Alphaproteobacteria</taxon>
        <taxon>Hyphomicrobiales</taxon>
        <taxon>Nitrobacteraceae</taxon>
        <taxon>Bradyrhizobium</taxon>
    </lineage>
</organism>
<dbReference type="SUPFAM" id="SSF53850">
    <property type="entry name" value="Periplasmic binding protein-like II"/>
    <property type="match status" value="1"/>
</dbReference>
<evidence type="ECO:0000256" key="3">
    <source>
        <dbReference type="ARBA" id="ARBA00023015"/>
    </source>
</evidence>
<proteinExistence type="inferred from homology"/>
<evidence type="ECO:0000313" key="7">
    <source>
        <dbReference type="EMBL" id="MET4718884.1"/>
    </source>
</evidence>
<keyword evidence="3" id="KW-0805">Transcription regulation</keyword>
<dbReference type="InterPro" id="IPR036390">
    <property type="entry name" value="WH_DNA-bd_sf"/>
</dbReference>
<dbReference type="InterPro" id="IPR036388">
    <property type="entry name" value="WH-like_DNA-bd_sf"/>
</dbReference>
<dbReference type="SUPFAM" id="SSF46785">
    <property type="entry name" value="Winged helix' DNA-binding domain"/>
    <property type="match status" value="1"/>
</dbReference>
<dbReference type="Gene3D" id="3.40.190.10">
    <property type="entry name" value="Periplasmic binding protein-like II"/>
    <property type="match status" value="2"/>
</dbReference>
<dbReference type="Proteomes" id="UP001549291">
    <property type="component" value="Unassembled WGS sequence"/>
</dbReference>
<comment type="caution">
    <text evidence="7">The sequence shown here is derived from an EMBL/GenBank/DDBJ whole genome shotgun (WGS) entry which is preliminary data.</text>
</comment>
<evidence type="ECO:0000313" key="8">
    <source>
        <dbReference type="Proteomes" id="UP001549291"/>
    </source>
</evidence>
<dbReference type="EMBL" id="JBEPTQ010000002">
    <property type="protein sequence ID" value="MET4718884.1"/>
    <property type="molecule type" value="Genomic_DNA"/>
</dbReference>
<dbReference type="Pfam" id="PF00126">
    <property type="entry name" value="HTH_1"/>
    <property type="match status" value="1"/>
</dbReference>
<dbReference type="Pfam" id="PF03466">
    <property type="entry name" value="LysR_substrate"/>
    <property type="match status" value="1"/>
</dbReference>
<accession>A0ABV2RRL2</accession>
<dbReference type="PANTHER" id="PTHR30346">
    <property type="entry name" value="TRANSCRIPTIONAL DUAL REGULATOR HCAR-RELATED"/>
    <property type="match status" value="1"/>
</dbReference>
<evidence type="ECO:0000256" key="5">
    <source>
        <dbReference type="ARBA" id="ARBA00023163"/>
    </source>
</evidence>
<dbReference type="PRINTS" id="PR00039">
    <property type="entry name" value="HTHLYSR"/>
</dbReference>
<dbReference type="InterPro" id="IPR005119">
    <property type="entry name" value="LysR_subst-bd"/>
</dbReference>
<keyword evidence="5" id="KW-0804">Transcription</keyword>
<dbReference type="PROSITE" id="PS50931">
    <property type="entry name" value="HTH_LYSR"/>
    <property type="match status" value="1"/>
</dbReference>
<evidence type="ECO:0000259" key="6">
    <source>
        <dbReference type="PROSITE" id="PS50931"/>
    </source>
</evidence>
<comment type="function">
    <text evidence="1">NodD regulates the expression of the nodABCFE genes which encode other nodulation proteins. NodD is also a negative regulator of its own expression. Binds flavonoids as inducers.</text>
</comment>
<reference evidence="7 8" key="1">
    <citation type="submission" date="2024-06" db="EMBL/GenBank/DDBJ databases">
        <title>Genomic Encyclopedia of Type Strains, Phase V (KMG-V): Genome sequencing to study the core and pangenomes of soil and plant-associated prokaryotes.</title>
        <authorList>
            <person name="Whitman W."/>
        </authorList>
    </citation>
    <scope>NUCLEOTIDE SEQUENCE [LARGE SCALE GENOMIC DNA]</scope>
    <source>
        <strain evidence="7 8">USDA 160</strain>
    </source>
</reference>
<evidence type="ECO:0000256" key="4">
    <source>
        <dbReference type="ARBA" id="ARBA00023125"/>
    </source>
</evidence>
<evidence type="ECO:0000256" key="2">
    <source>
        <dbReference type="ARBA" id="ARBA00009437"/>
    </source>
</evidence>
<gene>
    <name evidence="7" type="ORF">ABIF63_002990</name>
</gene>
<sequence length="427" mass="47386">MFSGLAGEPLPWQPIADALSADPARRYSPLLRIRAHFPLNEGSHSRSRCRIVEAIPNCDHAVPIGLECWDHFAEDDTRLRRRHCSLSFSWFEDYETVNPSLAPDQDLVGFKLCLEDIRGIMELRHLRYFVAVAEEGSLLNAAERRLNTSQPSLSRQIRDLEAEVGVQLLERQARGVTLTAAGRIFLDHARLALLQVEAATEGARQTAQPQRPVLSMGFLVGLEVMWLPQLLRMLREEAPDVDVTLSTQSSPELALALMRGKLDIAFLRPEKDNDGVVFKILAKEPLIAVLPAEHRLASRKKIRPQDLAREIYVSSARTSPVLQDVIQNYASRVGITLKAKYEGENISSAMSLVASTGGISLVPLYAQNMLAPNVVARALEGGTPTVDLALGYNQANPSPLLRRLLSRTDELVANVQNQSIIRYVETP</sequence>
<keyword evidence="8" id="KW-1185">Reference proteome</keyword>
<comment type="similarity">
    <text evidence="2">Belongs to the LysR transcriptional regulatory family.</text>
</comment>
<dbReference type="InterPro" id="IPR000847">
    <property type="entry name" value="LysR_HTH_N"/>
</dbReference>
<keyword evidence="4" id="KW-0238">DNA-binding</keyword>
<dbReference type="Gene3D" id="1.10.10.10">
    <property type="entry name" value="Winged helix-like DNA-binding domain superfamily/Winged helix DNA-binding domain"/>
    <property type="match status" value="1"/>
</dbReference>
<evidence type="ECO:0000256" key="1">
    <source>
        <dbReference type="ARBA" id="ARBA00003502"/>
    </source>
</evidence>
<name>A0ABV2RRL2_BRAJP</name>